<name>A0A6G1J1M1_9PLEO</name>
<dbReference type="EMBL" id="MU005581">
    <property type="protein sequence ID" value="KAF2684416.1"/>
    <property type="molecule type" value="Genomic_DNA"/>
</dbReference>
<keyword evidence="2" id="KW-1185">Reference proteome</keyword>
<evidence type="ECO:0000313" key="2">
    <source>
        <dbReference type="Proteomes" id="UP000799291"/>
    </source>
</evidence>
<reference evidence="1" key="1">
    <citation type="journal article" date="2020" name="Stud. Mycol.">
        <title>101 Dothideomycetes genomes: a test case for predicting lifestyles and emergence of pathogens.</title>
        <authorList>
            <person name="Haridas S."/>
            <person name="Albert R."/>
            <person name="Binder M."/>
            <person name="Bloem J."/>
            <person name="Labutti K."/>
            <person name="Salamov A."/>
            <person name="Andreopoulos B."/>
            <person name="Baker S."/>
            <person name="Barry K."/>
            <person name="Bills G."/>
            <person name="Bluhm B."/>
            <person name="Cannon C."/>
            <person name="Castanera R."/>
            <person name="Culley D."/>
            <person name="Daum C."/>
            <person name="Ezra D."/>
            <person name="Gonzalez J."/>
            <person name="Henrissat B."/>
            <person name="Kuo A."/>
            <person name="Liang C."/>
            <person name="Lipzen A."/>
            <person name="Lutzoni F."/>
            <person name="Magnuson J."/>
            <person name="Mondo S."/>
            <person name="Nolan M."/>
            <person name="Ohm R."/>
            <person name="Pangilinan J."/>
            <person name="Park H.-J."/>
            <person name="Ramirez L."/>
            <person name="Alfaro M."/>
            <person name="Sun H."/>
            <person name="Tritt A."/>
            <person name="Yoshinaga Y."/>
            <person name="Zwiers L.-H."/>
            <person name="Turgeon B."/>
            <person name="Goodwin S."/>
            <person name="Spatafora J."/>
            <person name="Crous P."/>
            <person name="Grigoriev I."/>
        </authorList>
    </citation>
    <scope>NUCLEOTIDE SEQUENCE</scope>
    <source>
        <strain evidence="1">CBS 122367</strain>
    </source>
</reference>
<accession>A0A6G1J1M1</accession>
<proteinExistence type="predicted"/>
<protein>
    <submittedName>
        <fullName evidence="1">Uncharacterized protein</fullName>
    </submittedName>
</protein>
<gene>
    <name evidence="1" type="ORF">K458DRAFT_451281</name>
</gene>
<evidence type="ECO:0000313" key="1">
    <source>
        <dbReference type="EMBL" id="KAF2684416.1"/>
    </source>
</evidence>
<sequence length="142" mass="15849">LFIPLARLLSLYHSILTVRAQIQRERDIEINRQTPQVLHHRPPLLQLFVLLGLFVMHLDKRIPQELAELLIDGYGVGAGVADSVLGLEQAQCDEAELLVEVGELIQYCDEGGEQVNWQREGAICGVDEFHPARLVCAVQSGD</sequence>
<dbReference type="AlphaFoldDB" id="A0A6G1J1M1"/>
<dbReference type="Proteomes" id="UP000799291">
    <property type="component" value="Unassembled WGS sequence"/>
</dbReference>
<feature type="non-terminal residue" evidence="1">
    <location>
        <position position="1"/>
    </location>
</feature>
<organism evidence="1 2">
    <name type="scientific">Lentithecium fluviatile CBS 122367</name>
    <dbReference type="NCBI Taxonomy" id="1168545"/>
    <lineage>
        <taxon>Eukaryota</taxon>
        <taxon>Fungi</taxon>
        <taxon>Dikarya</taxon>
        <taxon>Ascomycota</taxon>
        <taxon>Pezizomycotina</taxon>
        <taxon>Dothideomycetes</taxon>
        <taxon>Pleosporomycetidae</taxon>
        <taxon>Pleosporales</taxon>
        <taxon>Massarineae</taxon>
        <taxon>Lentitheciaceae</taxon>
        <taxon>Lentithecium</taxon>
    </lineage>
</organism>